<dbReference type="Proteomes" id="UP001220209">
    <property type="component" value="Chromosome 1"/>
</dbReference>
<dbReference type="RefSeq" id="WP_278068133.1">
    <property type="nucleotide sequence ID" value="NZ_CP090635.1"/>
</dbReference>
<evidence type="ECO:0000256" key="1">
    <source>
        <dbReference type="SAM" id="MobiDB-lite"/>
    </source>
</evidence>
<dbReference type="EMBL" id="CP090640">
    <property type="protein sequence ID" value="WFN19213.1"/>
    <property type="molecule type" value="Genomic_DNA"/>
</dbReference>
<sequence>MPNAWPSIAGWTFASCSALKSDCQGVSTNSTPNASSSTASMTSTARSSGFIGDQST</sequence>
<feature type="compositionally biased region" description="Low complexity" evidence="1">
    <location>
        <begin position="27"/>
        <end position="48"/>
    </location>
</feature>
<gene>
    <name evidence="2" type="ORF">LXE91_16205</name>
</gene>
<feature type="region of interest" description="Disordered" evidence="1">
    <location>
        <begin position="22"/>
        <end position="56"/>
    </location>
</feature>
<accession>A0ABD7Y2M1</accession>
<reference evidence="2 3" key="1">
    <citation type="submission" date="2021-12" db="EMBL/GenBank/DDBJ databases">
        <title>Genomic and phenotypic characterization of three Burkholderia contaminans isolates recovered from different sources.</title>
        <authorList>
            <person name="Lopez De Volder A."/>
            <person name="Fan Y."/>
            <person name="Nunvar J."/>
            <person name="Herrera T."/>
            <person name="Timp W."/>
            <person name="Degrossi J."/>
        </authorList>
    </citation>
    <scope>NUCLEOTIDE SEQUENCE [LARGE SCALE GENOMIC DNA]</scope>
    <source>
        <strain evidence="2 3">LMG 23361</strain>
    </source>
</reference>
<proteinExistence type="predicted"/>
<evidence type="ECO:0008006" key="4">
    <source>
        <dbReference type="Google" id="ProtNLM"/>
    </source>
</evidence>
<dbReference type="AlphaFoldDB" id="A0ABD7Y2M1"/>
<evidence type="ECO:0000313" key="3">
    <source>
        <dbReference type="Proteomes" id="UP001220209"/>
    </source>
</evidence>
<protein>
    <recommendedName>
        <fullName evidence="4">Lipoprotein</fullName>
    </recommendedName>
</protein>
<organism evidence="2 3">
    <name type="scientific">Burkholderia contaminans</name>
    <dbReference type="NCBI Taxonomy" id="488447"/>
    <lineage>
        <taxon>Bacteria</taxon>
        <taxon>Pseudomonadati</taxon>
        <taxon>Pseudomonadota</taxon>
        <taxon>Betaproteobacteria</taxon>
        <taxon>Burkholderiales</taxon>
        <taxon>Burkholderiaceae</taxon>
        <taxon>Burkholderia</taxon>
        <taxon>Burkholderia cepacia complex</taxon>
    </lineage>
</organism>
<evidence type="ECO:0000313" key="2">
    <source>
        <dbReference type="EMBL" id="WFN19213.1"/>
    </source>
</evidence>
<name>A0ABD7Y2M1_9BURK</name>